<dbReference type="Proteomes" id="UP000767854">
    <property type="component" value="Unassembled WGS sequence"/>
</dbReference>
<keyword evidence="4" id="KW-1185">Reference proteome</keyword>
<dbReference type="Gene3D" id="2.40.100.10">
    <property type="entry name" value="Cyclophilin-like"/>
    <property type="match status" value="1"/>
</dbReference>
<dbReference type="PROSITE" id="PS51257">
    <property type="entry name" value="PROKAR_LIPOPROTEIN"/>
    <property type="match status" value="1"/>
</dbReference>
<name>A0ABS2MTH6_9FIRM</name>
<dbReference type="EC" id="5.2.1.8" evidence="3"/>
<gene>
    <name evidence="3" type="ORF">JOC49_002295</name>
</gene>
<dbReference type="Pfam" id="PF00160">
    <property type="entry name" value="Pro_isomerase"/>
    <property type="match status" value="1"/>
</dbReference>
<dbReference type="GO" id="GO:0003755">
    <property type="term" value="F:peptidyl-prolyl cis-trans isomerase activity"/>
    <property type="evidence" value="ECO:0007669"/>
    <property type="project" value="UniProtKB-EC"/>
</dbReference>
<evidence type="ECO:0000256" key="1">
    <source>
        <dbReference type="SAM" id="SignalP"/>
    </source>
</evidence>
<evidence type="ECO:0000313" key="3">
    <source>
        <dbReference type="EMBL" id="MBM7562734.1"/>
    </source>
</evidence>
<dbReference type="EMBL" id="JAFBDT010000028">
    <property type="protein sequence ID" value="MBM7562734.1"/>
    <property type="molecule type" value="Genomic_DNA"/>
</dbReference>
<keyword evidence="1" id="KW-0732">Signal</keyword>
<reference evidence="3 4" key="1">
    <citation type="submission" date="2021-01" db="EMBL/GenBank/DDBJ databases">
        <title>Genomic Encyclopedia of Type Strains, Phase IV (KMG-IV): sequencing the most valuable type-strain genomes for metagenomic binning, comparative biology and taxonomic classification.</title>
        <authorList>
            <person name="Goeker M."/>
        </authorList>
    </citation>
    <scope>NUCLEOTIDE SEQUENCE [LARGE SCALE GENOMIC DNA]</scope>
    <source>
        <strain evidence="3 4">DSM 24436</strain>
    </source>
</reference>
<evidence type="ECO:0000313" key="4">
    <source>
        <dbReference type="Proteomes" id="UP000767854"/>
    </source>
</evidence>
<feature type="domain" description="PPIase cyclophilin-type" evidence="2">
    <location>
        <begin position="52"/>
        <end position="239"/>
    </location>
</feature>
<dbReference type="InterPro" id="IPR029000">
    <property type="entry name" value="Cyclophilin-like_dom_sf"/>
</dbReference>
<feature type="chain" id="PRO_5046110031" evidence="1">
    <location>
        <begin position="25"/>
        <end position="243"/>
    </location>
</feature>
<proteinExistence type="predicted"/>
<comment type="caution">
    <text evidence="3">The sequence shown here is derived from an EMBL/GenBank/DDBJ whole genome shotgun (WGS) entry which is preliminary data.</text>
</comment>
<dbReference type="PROSITE" id="PS50072">
    <property type="entry name" value="CSA_PPIASE_2"/>
    <property type="match status" value="1"/>
</dbReference>
<feature type="signal peptide" evidence="1">
    <location>
        <begin position="1"/>
        <end position="24"/>
    </location>
</feature>
<dbReference type="InterPro" id="IPR002130">
    <property type="entry name" value="Cyclophilin-type_PPIase_dom"/>
</dbReference>
<protein>
    <submittedName>
        <fullName evidence="3">Peptidyl-prolyl cis-trans isomerase A (Cyclophilin A)</fullName>
        <ecNumber evidence="3">5.2.1.8</ecNumber>
    </submittedName>
</protein>
<sequence length="243" mass="27307">MRNIFYRAIPILLMLLFLVGCSQSATQTPEVQNVREDLNPLQLQLPSSGDPIVVIETELGVIKFVLFEKLSPQGVDILKGYADSSYYSNGSFDRIEPGTAIQIDYKSTFPDDMDDADKTYYPLEKSPELKHIKGAVSLIYQVGEFVSPSLAFIVGGDVSQEEIDLMKYLGEESYSKEIIEVYQKEGGMPSLDGRFTIIGQVYEGFEVIEAINQLPVKESNDNKQHHVPLEPIPIKKMSIQIYE</sequence>
<evidence type="ECO:0000259" key="2">
    <source>
        <dbReference type="PROSITE" id="PS50072"/>
    </source>
</evidence>
<dbReference type="RefSeq" id="WP_204665160.1">
    <property type="nucleotide sequence ID" value="NZ_JAFBDT010000028.1"/>
</dbReference>
<accession>A0ABS2MTH6</accession>
<keyword evidence="3" id="KW-0413">Isomerase</keyword>
<dbReference type="SUPFAM" id="SSF50891">
    <property type="entry name" value="Cyclophilin-like"/>
    <property type="match status" value="1"/>
</dbReference>
<organism evidence="3 4">
    <name type="scientific">Fusibacter tunisiensis</name>
    <dbReference type="NCBI Taxonomy" id="1008308"/>
    <lineage>
        <taxon>Bacteria</taxon>
        <taxon>Bacillati</taxon>
        <taxon>Bacillota</taxon>
        <taxon>Clostridia</taxon>
        <taxon>Eubacteriales</taxon>
        <taxon>Eubacteriales Family XII. Incertae Sedis</taxon>
        <taxon>Fusibacter</taxon>
    </lineage>
</organism>